<accession>A0A537IHI5</accession>
<sequence length="163" mass="18237">MAPGVDDRREFLRHTVATLAYRGGKVIRGAPEGFATVRACDTCRSAAEILRHIGDLLEWALWLAKGTHRWRDAEPQSSWEADVDRFFEGLRRLDEYLAADTPLGYPPEKIFQGPIADSLNHVGQIATLRRLAGSPVRGENYFKAEIVVGRVGAEQSSKRVEFD</sequence>
<dbReference type="SUPFAM" id="SSF109854">
    <property type="entry name" value="DinB/YfiT-like putative metalloenzymes"/>
    <property type="match status" value="1"/>
</dbReference>
<dbReference type="Proteomes" id="UP000318834">
    <property type="component" value="Unassembled WGS sequence"/>
</dbReference>
<evidence type="ECO:0000313" key="1">
    <source>
        <dbReference type="EMBL" id="TMI70627.1"/>
    </source>
</evidence>
<evidence type="ECO:0000313" key="2">
    <source>
        <dbReference type="Proteomes" id="UP000318834"/>
    </source>
</evidence>
<comment type="caution">
    <text evidence="1">The sequence shown here is derived from an EMBL/GenBank/DDBJ whole genome shotgun (WGS) entry which is preliminary data.</text>
</comment>
<dbReference type="InterPro" id="IPR034660">
    <property type="entry name" value="DinB/YfiT-like"/>
</dbReference>
<organism evidence="1 2">
    <name type="scientific">Candidatus Segetimicrobium genomatis</name>
    <dbReference type="NCBI Taxonomy" id="2569760"/>
    <lineage>
        <taxon>Bacteria</taxon>
        <taxon>Bacillati</taxon>
        <taxon>Candidatus Sysuimicrobiota</taxon>
        <taxon>Candidatus Sysuimicrobiia</taxon>
        <taxon>Candidatus Sysuimicrobiales</taxon>
        <taxon>Candidatus Segetimicrobiaceae</taxon>
        <taxon>Candidatus Segetimicrobium</taxon>
    </lineage>
</organism>
<reference evidence="1 2" key="1">
    <citation type="journal article" date="2019" name="Nat. Microbiol.">
        <title>Mediterranean grassland soil C-N compound turnover is dependent on rainfall and depth, and is mediated by genomically divergent microorganisms.</title>
        <authorList>
            <person name="Diamond S."/>
            <person name="Andeer P.F."/>
            <person name="Li Z."/>
            <person name="Crits-Christoph A."/>
            <person name="Burstein D."/>
            <person name="Anantharaman K."/>
            <person name="Lane K.R."/>
            <person name="Thomas B.C."/>
            <person name="Pan C."/>
            <person name="Northen T.R."/>
            <person name="Banfield J.F."/>
        </authorList>
    </citation>
    <scope>NUCLEOTIDE SEQUENCE [LARGE SCALE GENOMIC DNA]</scope>
    <source>
        <strain evidence="1">NP_8</strain>
    </source>
</reference>
<proteinExistence type="predicted"/>
<evidence type="ECO:0008006" key="3">
    <source>
        <dbReference type="Google" id="ProtNLM"/>
    </source>
</evidence>
<dbReference type="EMBL" id="VBAP01000141">
    <property type="protein sequence ID" value="TMI70627.1"/>
    <property type="molecule type" value="Genomic_DNA"/>
</dbReference>
<name>A0A537IHI5_9BACT</name>
<dbReference type="AlphaFoldDB" id="A0A537IHI5"/>
<gene>
    <name evidence="1" type="ORF">E6H05_13515</name>
</gene>
<protein>
    <recommendedName>
        <fullName evidence="3">DinB family protein</fullName>
    </recommendedName>
</protein>